<name>A0ABV0QD48_9TELE</name>
<reference evidence="1 2" key="1">
    <citation type="submission" date="2021-06" db="EMBL/GenBank/DDBJ databases">
        <authorList>
            <person name="Palmer J.M."/>
        </authorList>
    </citation>
    <scope>NUCLEOTIDE SEQUENCE [LARGE SCALE GENOMIC DNA]</scope>
    <source>
        <strain evidence="1 2">XC_2019</strain>
        <tissue evidence="1">Muscle</tissue>
    </source>
</reference>
<comment type="caution">
    <text evidence="1">The sequence shown here is derived from an EMBL/GenBank/DDBJ whole genome shotgun (WGS) entry which is preliminary data.</text>
</comment>
<protein>
    <submittedName>
        <fullName evidence="1">Uncharacterized protein</fullName>
    </submittedName>
</protein>
<organism evidence="1 2">
    <name type="scientific">Xenoophorus captivus</name>
    <dbReference type="NCBI Taxonomy" id="1517983"/>
    <lineage>
        <taxon>Eukaryota</taxon>
        <taxon>Metazoa</taxon>
        <taxon>Chordata</taxon>
        <taxon>Craniata</taxon>
        <taxon>Vertebrata</taxon>
        <taxon>Euteleostomi</taxon>
        <taxon>Actinopterygii</taxon>
        <taxon>Neopterygii</taxon>
        <taxon>Teleostei</taxon>
        <taxon>Neoteleostei</taxon>
        <taxon>Acanthomorphata</taxon>
        <taxon>Ovalentaria</taxon>
        <taxon>Atherinomorphae</taxon>
        <taxon>Cyprinodontiformes</taxon>
        <taxon>Goodeidae</taxon>
        <taxon>Xenoophorus</taxon>
    </lineage>
</organism>
<gene>
    <name evidence="1" type="ORF">XENOCAPTIV_025082</name>
</gene>
<evidence type="ECO:0000313" key="1">
    <source>
        <dbReference type="EMBL" id="MEQ2193422.1"/>
    </source>
</evidence>
<sequence length="149" mass="17497">MVGAQMDGGTDKKKTGHVVLVYCSSRETRWWRVVKGRRVWKSLRAYLPLHIDRHQACTGSKGEERNLRGFLLGQKSIDACRREDQSLQQIRQRDNALHNIRSVHQDQPMDLQEENVSFIPDLLICLQNNSNEYQKYTNLSFNYSIYDHF</sequence>
<dbReference type="EMBL" id="JAHRIN010008463">
    <property type="protein sequence ID" value="MEQ2193422.1"/>
    <property type="molecule type" value="Genomic_DNA"/>
</dbReference>
<keyword evidence="2" id="KW-1185">Reference proteome</keyword>
<dbReference type="Proteomes" id="UP001434883">
    <property type="component" value="Unassembled WGS sequence"/>
</dbReference>
<accession>A0ABV0QD48</accession>
<evidence type="ECO:0000313" key="2">
    <source>
        <dbReference type="Proteomes" id="UP001434883"/>
    </source>
</evidence>
<proteinExistence type="predicted"/>